<comment type="caution">
    <text evidence="4">The sequence shown here is derived from an EMBL/GenBank/DDBJ whole genome shotgun (WGS) entry which is preliminary data.</text>
</comment>
<dbReference type="CDD" id="cd04672">
    <property type="entry name" value="NUDIX_CDP-Chase_like"/>
    <property type="match status" value="1"/>
</dbReference>
<evidence type="ECO:0000313" key="4">
    <source>
        <dbReference type="EMBL" id="MBB4618615.1"/>
    </source>
</evidence>
<dbReference type="AlphaFoldDB" id="A0A7W7AM33"/>
<proteinExistence type="predicted"/>
<dbReference type="InterPro" id="IPR059176">
    <property type="entry name" value="UDP-X_N"/>
</dbReference>
<dbReference type="Gene3D" id="3.90.79.10">
    <property type="entry name" value="Nucleoside Triphosphate Pyrophosphohydrolase"/>
    <property type="match status" value="1"/>
</dbReference>
<evidence type="ECO:0000259" key="3">
    <source>
        <dbReference type="PROSITE" id="PS51462"/>
    </source>
</evidence>
<sequence length="211" mass="23317">MSGTEPQWLAWAREIQATAQTGLTFTRDPYDRERYEALRHLAARIMATGSDTPVDAIAALFDGETGYATPKLDVRGAVFDADGRLLLVRETADHGRWTLPGGWADVNLTPAENVVKEVYEESGYRVRTRKLVALWDRTRQGHGPAVFSCAKAFFLCDLLGGAATPSIETSEIGWFEENALPDDLSTGRVLPAQLRLMFAHHRDPALPTAFD</sequence>
<dbReference type="PANTHER" id="PTHR43046:SF16">
    <property type="entry name" value="ADP-RIBOSE PYROPHOSPHATASE YJHB-RELATED"/>
    <property type="match status" value="1"/>
</dbReference>
<accession>A0A7W7AM33</accession>
<dbReference type="PROSITE" id="PS51462">
    <property type="entry name" value="NUDIX"/>
    <property type="match status" value="1"/>
</dbReference>
<evidence type="ECO:0000256" key="1">
    <source>
        <dbReference type="ARBA" id="ARBA00001946"/>
    </source>
</evidence>
<protein>
    <submittedName>
        <fullName evidence="4">ADP-ribose pyrophosphatase YjhB (NUDIX family)</fullName>
    </submittedName>
</protein>
<keyword evidence="5" id="KW-1185">Reference proteome</keyword>
<organism evidence="4 5">
    <name type="scientific">Sphingomonas abaci</name>
    <dbReference type="NCBI Taxonomy" id="237611"/>
    <lineage>
        <taxon>Bacteria</taxon>
        <taxon>Pseudomonadati</taxon>
        <taxon>Pseudomonadota</taxon>
        <taxon>Alphaproteobacteria</taxon>
        <taxon>Sphingomonadales</taxon>
        <taxon>Sphingomonadaceae</taxon>
        <taxon>Sphingomonas</taxon>
    </lineage>
</organism>
<keyword evidence="2" id="KW-0378">Hydrolase</keyword>
<name>A0A7W7AM33_9SPHN</name>
<dbReference type="InterPro" id="IPR000086">
    <property type="entry name" value="NUDIX_hydrolase_dom"/>
</dbReference>
<dbReference type="Pfam" id="PF00293">
    <property type="entry name" value="NUDIX"/>
    <property type="match status" value="1"/>
</dbReference>
<dbReference type="EMBL" id="JACHNY010000005">
    <property type="protein sequence ID" value="MBB4618615.1"/>
    <property type="molecule type" value="Genomic_DNA"/>
</dbReference>
<dbReference type="Proteomes" id="UP000574769">
    <property type="component" value="Unassembled WGS sequence"/>
</dbReference>
<dbReference type="InterPro" id="IPR015797">
    <property type="entry name" value="NUDIX_hydrolase-like_dom_sf"/>
</dbReference>
<reference evidence="4 5" key="1">
    <citation type="submission" date="2020-08" db="EMBL/GenBank/DDBJ databases">
        <title>Genomic Encyclopedia of Type Strains, Phase IV (KMG-IV): sequencing the most valuable type-strain genomes for metagenomic binning, comparative biology and taxonomic classification.</title>
        <authorList>
            <person name="Goeker M."/>
        </authorList>
    </citation>
    <scope>NUCLEOTIDE SEQUENCE [LARGE SCALE GENOMIC DNA]</scope>
    <source>
        <strain evidence="4 5">DSM 15867</strain>
    </source>
</reference>
<evidence type="ECO:0000313" key="5">
    <source>
        <dbReference type="Proteomes" id="UP000574769"/>
    </source>
</evidence>
<feature type="domain" description="Nudix hydrolase" evidence="3">
    <location>
        <begin position="69"/>
        <end position="197"/>
    </location>
</feature>
<dbReference type="SUPFAM" id="SSF55811">
    <property type="entry name" value="Nudix"/>
    <property type="match status" value="1"/>
</dbReference>
<dbReference type="GO" id="GO:0016787">
    <property type="term" value="F:hydrolase activity"/>
    <property type="evidence" value="ECO:0007669"/>
    <property type="project" value="UniProtKB-KW"/>
</dbReference>
<dbReference type="PANTHER" id="PTHR43046">
    <property type="entry name" value="GDP-MANNOSE MANNOSYL HYDROLASE"/>
    <property type="match status" value="1"/>
</dbReference>
<comment type="cofactor">
    <cofactor evidence="1">
        <name>Mg(2+)</name>
        <dbReference type="ChEBI" id="CHEBI:18420"/>
    </cofactor>
</comment>
<dbReference type="Gene3D" id="6.10.250.1120">
    <property type="match status" value="1"/>
</dbReference>
<dbReference type="RefSeq" id="WP_184115616.1">
    <property type="nucleotide sequence ID" value="NZ_JACHNY010000005.1"/>
</dbReference>
<dbReference type="Pfam" id="PF12535">
    <property type="entry name" value="Nudix_N"/>
    <property type="match status" value="1"/>
</dbReference>
<gene>
    <name evidence="4" type="ORF">GGQ96_002758</name>
</gene>
<evidence type="ECO:0000256" key="2">
    <source>
        <dbReference type="ARBA" id="ARBA00022801"/>
    </source>
</evidence>